<proteinExistence type="predicted"/>
<dbReference type="InterPro" id="IPR015201">
    <property type="entry name" value="Antimicrobial_MiAMP1"/>
</dbReference>
<dbReference type="EMBL" id="GDJX01008867">
    <property type="protein sequence ID" value="JAT59069.1"/>
    <property type="molecule type" value="Transcribed_RNA"/>
</dbReference>
<dbReference type="InterPro" id="IPR011024">
    <property type="entry name" value="G_crystallin-like"/>
</dbReference>
<dbReference type="Pfam" id="PF09117">
    <property type="entry name" value="MiAMP1"/>
    <property type="match status" value="1"/>
</dbReference>
<dbReference type="AlphaFoldDB" id="A0A1D1YWU7"/>
<keyword evidence="1" id="KW-0812">Transmembrane</keyword>
<name>A0A1D1YWU7_9ARAE</name>
<accession>A0A1D1YWU7</accession>
<sequence length="136" mass="14873">SSSPHNQQPSSKKPSSLRELYFLHLPMATTNKPSAGVAMVLLALMVTATVMVAPAKASTLTVFTGPGCSGKTKDINGCGCFDISGYQGGFHFVYTEGQAAKLYPGRYCDRRHQPTYLYKETRRCVHSNFQSVEMIC</sequence>
<dbReference type="InterPro" id="IPR015791">
    <property type="entry name" value="Antimic/Inh_G_crystallin-like"/>
</dbReference>
<protein>
    <submittedName>
        <fullName evidence="2">Antimicrobial peptide 1</fullName>
    </submittedName>
</protein>
<evidence type="ECO:0000313" key="2">
    <source>
        <dbReference type="EMBL" id="JAT59069.1"/>
    </source>
</evidence>
<dbReference type="GO" id="GO:0006952">
    <property type="term" value="P:defense response"/>
    <property type="evidence" value="ECO:0007669"/>
    <property type="project" value="InterPro"/>
</dbReference>
<dbReference type="GO" id="GO:0045926">
    <property type="term" value="P:negative regulation of growth"/>
    <property type="evidence" value="ECO:0007669"/>
    <property type="project" value="InterPro"/>
</dbReference>
<keyword evidence="1" id="KW-0472">Membrane</keyword>
<dbReference type="SUPFAM" id="SSF49695">
    <property type="entry name" value="gamma-Crystallin-like"/>
    <property type="match status" value="1"/>
</dbReference>
<reference evidence="2" key="1">
    <citation type="submission" date="2015-07" db="EMBL/GenBank/DDBJ databases">
        <title>Transcriptome Assembly of Anthurium amnicola.</title>
        <authorList>
            <person name="Suzuki J."/>
        </authorList>
    </citation>
    <scope>NUCLEOTIDE SEQUENCE</scope>
</reference>
<organism evidence="2">
    <name type="scientific">Anthurium amnicola</name>
    <dbReference type="NCBI Taxonomy" id="1678845"/>
    <lineage>
        <taxon>Eukaryota</taxon>
        <taxon>Viridiplantae</taxon>
        <taxon>Streptophyta</taxon>
        <taxon>Embryophyta</taxon>
        <taxon>Tracheophyta</taxon>
        <taxon>Spermatophyta</taxon>
        <taxon>Magnoliopsida</taxon>
        <taxon>Liliopsida</taxon>
        <taxon>Araceae</taxon>
        <taxon>Pothoideae</taxon>
        <taxon>Potheae</taxon>
        <taxon>Anthurium</taxon>
    </lineage>
</organism>
<dbReference type="Gene3D" id="2.60.20.30">
    <property type="match status" value="1"/>
</dbReference>
<feature type="non-terminal residue" evidence="2">
    <location>
        <position position="1"/>
    </location>
</feature>
<gene>
    <name evidence="2" type="primary">AMP1_19</name>
    <name evidence="2" type="ORF">g.102265</name>
</gene>
<evidence type="ECO:0000256" key="1">
    <source>
        <dbReference type="SAM" id="Phobius"/>
    </source>
</evidence>
<feature type="transmembrane region" description="Helical" evidence="1">
    <location>
        <begin position="35"/>
        <end position="53"/>
    </location>
</feature>
<keyword evidence="1" id="KW-1133">Transmembrane helix</keyword>